<dbReference type="InterPro" id="IPR044751">
    <property type="entry name" value="Ion_transp-like_CBS"/>
</dbReference>
<protein>
    <recommendedName>
        <fullName evidence="19">Metal transporter CNNM4</fullName>
    </recommendedName>
</protein>
<dbReference type="PANTHER" id="PTHR12064">
    <property type="entry name" value="METAL TRANSPORTER CNNM"/>
    <property type="match status" value="1"/>
</dbReference>
<evidence type="ECO:0000256" key="12">
    <source>
        <dbReference type="PROSITE-ProRule" id="PRU01193"/>
    </source>
</evidence>
<keyword evidence="3" id="KW-0813">Transport</keyword>
<gene>
    <name evidence="17" type="ORF">ACJMK2_005766</name>
</gene>
<name>A0ABD3VRI0_SINWO</name>
<evidence type="ECO:0000256" key="11">
    <source>
        <dbReference type="PROSITE-ProRule" id="PRU00703"/>
    </source>
</evidence>
<dbReference type="Pfam" id="PF01595">
    <property type="entry name" value="CNNM"/>
    <property type="match status" value="1"/>
</dbReference>
<evidence type="ECO:0000256" key="3">
    <source>
        <dbReference type="ARBA" id="ARBA00022448"/>
    </source>
</evidence>
<dbReference type="EMBL" id="JBJQND010000010">
    <property type="protein sequence ID" value="KAL3864057.1"/>
    <property type="molecule type" value="Genomic_DNA"/>
</dbReference>
<evidence type="ECO:0000256" key="14">
    <source>
        <dbReference type="SAM" id="Phobius"/>
    </source>
</evidence>
<keyword evidence="7 12" id="KW-1133">Transmembrane helix</keyword>
<dbReference type="GO" id="GO:0005886">
    <property type="term" value="C:plasma membrane"/>
    <property type="evidence" value="ECO:0007669"/>
    <property type="project" value="UniProtKB-SubCell"/>
</dbReference>
<feature type="domain" description="CNNM transmembrane" evidence="16">
    <location>
        <begin position="160"/>
        <end position="344"/>
    </location>
</feature>
<dbReference type="PROSITE" id="PS51846">
    <property type="entry name" value="CNNM"/>
    <property type="match status" value="1"/>
</dbReference>
<feature type="transmembrane region" description="Helical" evidence="14">
    <location>
        <begin position="246"/>
        <end position="264"/>
    </location>
</feature>
<dbReference type="Pfam" id="PF25562">
    <property type="entry name" value="CNBH_CNNM2_C"/>
    <property type="match status" value="1"/>
</dbReference>
<dbReference type="InterPro" id="IPR018490">
    <property type="entry name" value="cNMP-bd_dom_sf"/>
</dbReference>
<dbReference type="CDD" id="cd04590">
    <property type="entry name" value="CBS_pair_CorC_HlyC_assoc"/>
    <property type="match status" value="1"/>
</dbReference>
<dbReference type="InterPro" id="IPR046342">
    <property type="entry name" value="CBS_dom_sf"/>
</dbReference>
<evidence type="ECO:0000256" key="7">
    <source>
        <dbReference type="ARBA" id="ARBA00022989"/>
    </source>
</evidence>
<keyword evidence="5 12" id="KW-0812">Transmembrane</keyword>
<evidence type="ECO:0000256" key="4">
    <source>
        <dbReference type="ARBA" id="ARBA00022475"/>
    </source>
</evidence>
<feature type="transmembrane region" description="Helical" evidence="14">
    <location>
        <begin position="164"/>
        <end position="188"/>
    </location>
</feature>
<feature type="transmembrane region" description="Helical" evidence="14">
    <location>
        <begin position="285"/>
        <end position="305"/>
    </location>
</feature>
<evidence type="ECO:0000256" key="5">
    <source>
        <dbReference type="ARBA" id="ARBA00022692"/>
    </source>
</evidence>
<dbReference type="Gene3D" id="3.10.580.10">
    <property type="entry name" value="CBS-domain"/>
    <property type="match status" value="1"/>
</dbReference>
<evidence type="ECO:0000256" key="8">
    <source>
        <dbReference type="ARBA" id="ARBA00023065"/>
    </source>
</evidence>
<dbReference type="GO" id="GO:0006811">
    <property type="term" value="P:monoatomic ion transport"/>
    <property type="evidence" value="ECO:0007669"/>
    <property type="project" value="UniProtKB-KW"/>
</dbReference>
<evidence type="ECO:0000313" key="17">
    <source>
        <dbReference type="EMBL" id="KAL3864057.1"/>
    </source>
</evidence>
<dbReference type="Proteomes" id="UP001634394">
    <property type="component" value="Unassembled WGS sequence"/>
</dbReference>
<accession>A0ABD3VRI0</accession>
<dbReference type="SUPFAM" id="SSF54631">
    <property type="entry name" value="CBS-domain pair"/>
    <property type="match status" value="1"/>
</dbReference>
<evidence type="ECO:0000313" key="18">
    <source>
        <dbReference type="Proteomes" id="UP001634394"/>
    </source>
</evidence>
<dbReference type="InterPro" id="IPR045095">
    <property type="entry name" value="ACDP"/>
</dbReference>
<evidence type="ECO:0000256" key="10">
    <source>
        <dbReference type="ARBA" id="ARBA00023136"/>
    </source>
</evidence>
<evidence type="ECO:0000259" key="16">
    <source>
        <dbReference type="PROSITE" id="PS51846"/>
    </source>
</evidence>
<evidence type="ECO:0000256" key="9">
    <source>
        <dbReference type="ARBA" id="ARBA00023122"/>
    </source>
</evidence>
<comment type="caution">
    <text evidence="17">The sequence shown here is derived from an EMBL/GenBank/DDBJ whole genome shotgun (WGS) entry which is preliminary data.</text>
</comment>
<keyword evidence="6" id="KW-0677">Repeat</keyword>
<evidence type="ECO:0000256" key="6">
    <source>
        <dbReference type="ARBA" id="ARBA00022737"/>
    </source>
</evidence>
<evidence type="ECO:0008006" key="19">
    <source>
        <dbReference type="Google" id="ProtNLM"/>
    </source>
</evidence>
<dbReference type="PROSITE" id="PS51371">
    <property type="entry name" value="CBS"/>
    <property type="match status" value="1"/>
</dbReference>
<evidence type="ECO:0000256" key="13">
    <source>
        <dbReference type="SAM" id="MobiDB-lite"/>
    </source>
</evidence>
<dbReference type="SUPFAM" id="SSF51206">
    <property type="entry name" value="cAMP-binding domain-like"/>
    <property type="match status" value="1"/>
</dbReference>
<keyword evidence="8" id="KW-0406">Ion transport</keyword>
<proteinExistence type="inferred from homology"/>
<dbReference type="AlphaFoldDB" id="A0ABD3VRI0"/>
<comment type="similarity">
    <text evidence="2">Belongs to the ACDP family.</text>
</comment>
<feature type="transmembrane region" description="Helical" evidence="14">
    <location>
        <begin position="222"/>
        <end position="240"/>
    </location>
</feature>
<feature type="domain" description="CBS" evidence="15">
    <location>
        <begin position="426"/>
        <end position="492"/>
    </location>
</feature>
<sequence length="847" mass="95130">MACNVFVNRSVTLVFTILIVITDGFVAYPESVYAIVSTEENSFRDNEGTIKLYSGTDNAIVLVGSNLTNSSHIRFTSRGADRGEDCDQLGAFLTNILKPINSDFYKASFRVNLDPLDDNYYYLCVKTFLPSASGKEASWVHQGNDPLVRIGVRKKVEPSSLLPLWLQIIFILLLLSLSGLFSGLNLGLMTLDKTDLKIIQKCGSPNEKKYAKLIAPLRKRGNFLLCTLLLGNVLVNNTLTVLLDDITNGIFAVIGATLAIVIFGEIMPQAMCSRHGLLVGAKTRFITYFFMGLTFPLSFPISLILDKILGEEIGQVYNREKLQELIRMNKDFNQFGDNEVNIISGALEFSRKTVKDIMTKIEDVFMIDHNEHLDFETMTEIMRRGYTRIPVYESDRENIVALLNIRDLALIDPDDKISLKTICQFYRHHLLFVFDDHPLDQMLSDFRQGHSHMAIVRCVNCEGEGDPYYETIGVVTLEDVIEEIIQSEIIDETDTLTDNIKKAPRKLPQHDFSIFNQPDEMNRPVISPQLSLAAFQFLSTSVESFMNKNISENVLKKLIRQNIIVTIHTKDPEAQTEKTFIYKDGVACDCFVLILEGHVEVAVGKEKMSFIGGPFSYYGVQALNVPESLLVPTNNSDSIYVKHDPYIPDFTMTAMTDLQLLKITRAQYIVARRATLMGRNKPESSQEEETFTQEWKKVRSLTSNVTGSASDDVVLHNKSNSNLPISVNYDGSKVSLKNLTLDSNNRNKAIAEFQRKESKDSVWSFPSVEKQLDSSGSSGETVEAEETSCVILKMECEDNKDQISEKDHLLKDRTSVQNDLGENDGQSDVECLAGELSPLVPDSKLTV</sequence>
<dbReference type="FunFam" id="3.10.580.10:FF:000001">
    <property type="entry name" value="Putative metal transporter CNNM3 isoform 2"/>
    <property type="match status" value="1"/>
</dbReference>
<evidence type="ECO:0000256" key="1">
    <source>
        <dbReference type="ARBA" id="ARBA00004651"/>
    </source>
</evidence>
<keyword evidence="4" id="KW-1003">Cell membrane</keyword>
<evidence type="ECO:0000259" key="15">
    <source>
        <dbReference type="PROSITE" id="PS51371"/>
    </source>
</evidence>
<evidence type="ECO:0000256" key="2">
    <source>
        <dbReference type="ARBA" id="ARBA00010484"/>
    </source>
</evidence>
<comment type="subcellular location">
    <subcellularLocation>
        <location evidence="1">Cell membrane</location>
        <topology evidence="1">Multi-pass membrane protein</topology>
    </subcellularLocation>
</comment>
<keyword evidence="9 11" id="KW-0129">CBS domain</keyword>
<keyword evidence="18" id="KW-1185">Reference proteome</keyword>
<dbReference type="InterPro" id="IPR000644">
    <property type="entry name" value="CBS_dom"/>
</dbReference>
<keyword evidence="10 12" id="KW-0472">Membrane</keyword>
<feature type="region of interest" description="Disordered" evidence="13">
    <location>
        <begin position="807"/>
        <end position="834"/>
    </location>
</feature>
<reference evidence="17 18" key="1">
    <citation type="submission" date="2024-11" db="EMBL/GenBank/DDBJ databases">
        <title>Chromosome-level genome assembly of the freshwater bivalve Anodonta woodiana.</title>
        <authorList>
            <person name="Chen X."/>
        </authorList>
    </citation>
    <scope>NUCLEOTIDE SEQUENCE [LARGE SCALE GENOMIC DNA]</scope>
    <source>
        <strain evidence="17">MN2024</strain>
        <tissue evidence="17">Gills</tissue>
    </source>
</reference>
<organism evidence="17 18">
    <name type="scientific">Sinanodonta woodiana</name>
    <name type="common">Chinese pond mussel</name>
    <name type="synonym">Anodonta woodiana</name>
    <dbReference type="NCBI Taxonomy" id="1069815"/>
    <lineage>
        <taxon>Eukaryota</taxon>
        <taxon>Metazoa</taxon>
        <taxon>Spiralia</taxon>
        <taxon>Lophotrochozoa</taxon>
        <taxon>Mollusca</taxon>
        <taxon>Bivalvia</taxon>
        <taxon>Autobranchia</taxon>
        <taxon>Heteroconchia</taxon>
        <taxon>Palaeoheterodonta</taxon>
        <taxon>Unionida</taxon>
        <taxon>Unionoidea</taxon>
        <taxon>Unionidae</taxon>
        <taxon>Unioninae</taxon>
        <taxon>Sinanodonta</taxon>
    </lineage>
</organism>
<dbReference type="PANTHER" id="PTHR12064:SF94">
    <property type="entry name" value="UNEXTENDED PROTEIN"/>
    <property type="match status" value="1"/>
</dbReference>
<dbReference type="InterPro" id="IPR002550">
    <property type="entry name" value="CNNM"/>
</dbReference>